<keyword evidence="9" id="KW-1185">Reference proteome</keyword>
<protein>
    <submittedName>
        <fullName evidence="8">Uncharacterized protein</fullName>
    </submittedName>
</protein>
<comment type="similarity">
    <text evidence="2">Belongs to the UbiA prenyltransferase family.</text>
</comment>
<feature type="transmembrane region" description="Helical" evidence="7">
    <location>
        <begin position="46"/>
        <end position="66"/>
    </location>
</feature>
<keyword evidence="6 7" id="KW-0472">Membrane</keyword>
<dbReference type="AlphaFoldDB" id="A0AAN9PY45"/>
<evidence type="ECO:0000256" key="3">
    <source>
        <dbReference type="ARBA" id="ARBA00022679"/>
    </source>
</evidence>
<evidence type="ECO:0000256" key="4">
    <source>
        <dbReference type="ARBA" id="ARBA00022692"/>
    </source>
</evidence>
<organism evidence="8 9">
    <name type="scientific">Canavalia gladiata</name>
    <name type="common">Sword bean</name>
    <name type="synonym">Dolichos gladiatus</name>
    <dbReference type="NCBI Taxonomy" id="3824"/>
    <lineage>
        <taxon>Eukaryota</taxon>
        <taxon>Viridiplantae</taxon>
        <taxon>Streptophyta</taxon>
        <taxon>Embryophyta</taxon>
        <taxon>Tracheophyta</taxon>
        <taxon>Spermatophyta</taxon>
        <taxon>Magnoliopsida</taxon>
        <taxon>eudicotyledons</taxon>
        <taxon>Gunneridae</taxon>
        <taxon>Pentapetalae</taxon>
        <taxon>rosids</taxon>
        <taxon>fabids</taxon>
        <taxon>Fabales</taxon>
        <taxon>Fabaceae</taxon>
        <taxon>Papilionoideae</taxon>
        <taxon>50 kb inversion clade</taxon>
        <taxon>NPAAA clade</taxon>
        <taxon>indigoferoid/millettioid clade</taxon>
        <taxon>Phaseoleae</taxon>
        <taxon>Canavalia</taxon>
    </lineage>
</organism>
<feature type="transmembrane region" description="Helical" evidence="7">
    <location>
        <begin position="86"/>
        <end position="103"/>
    </location>
</feature>
<evidence type="ECO:0000256" key="1">
    <source>
        <dbReference type="ARBA" id="ARBA00004508"/>
    </source>
</evidence>
<reference evidence="8 9" key="1">
    <citation type="submission" date="2024-01" db="EMBL/GenBank/DDBJ databases">
        <title>The genomes of 5 underutilized Papilionoideae crops provide insights into root nodulation and disease resistanc.</title>
        <authorList>
            <person name="Jiang F."/>
        </authorList>
    </citation>
    <scope>NUCLEOTIDE SEQUENCE [LARGE SCALE GENOMIC DNA]</scope>
    <source>
        <strain evidence="8">LVBAO_FW01</strain>
        <tissue evidence="8">Leaves</tissue>
    </source>
</reference>
<proteinExistence type="inferred from homology"/>
<evidence type="ECO:0000256" key="5">
    <source>
        <dbReference type="ARBA" id="ARBA00022989"/>
    </source>
</evidence>
<dbReference type="EMBL" id="JAYMYQ010000008">
    <property type="protein sequence ID" value="KAK7315366.1"/>
    <property type="molecule type" value="Genomic_DNA"/>
</dbReference>
<dbReference type="InterPro" id="IPR000537">
    <property type="entry name" value="UbiA_prenyltransferase"/>
</dbReference>
<evidence type="ECO:0000256" key="6">
    <source>
        <dbReference type="ARBA" id="ARBA00023136"/>
    </source>
</evidence>
<keyword evidence="3" id="KW-0808">Transferase</keyword>
<evidence type="ECO:0000313" key="8">
    <source>
        <dbReference type="EMBL" id="KAK7315366.1"/>
    </source>
</evidence>
<evidence type="ECO:0000313" key="9">
    <source>
        <dbReference type="Proteomes" id="UP001367508"/>
    </source>
</evidence>
<accession>A0AAN9PY45</accession>
<sequence length="260" mass="29749">MEVWVCTILQCIRCEAFRSKLGYDLDWIISNLDLRVPLLRWKKSPVLAATCNLVLWIVSLQLGFYLHMQNVQTHVFKRPAIFSRSLIFATVITSFFSIAMALLKDIPDIEGDKIFGIQSLAFLLGKKRVFWICIVLLKIGYGVGILMGVTSPYLWSKIITGSSSMVHGTWRWWCTTDTCTILVKNENKFSISVMEEPFLGMDFWGNHKPKSRCESVLEGSSDASLSRFSITRMDKILGDGINMYDWVDIDDKENETNYDS</sequence>
<dbReference type="PANTHER" id="PTHR43009:SF6">
    <property type="entry name" value="HOMOGENTISATE PHYTYLTRANSFERASE 1, CHLOROPLASTIC"/>
    <property type="match status" value="1"/>
</dbReference>
<dbReference type="GO" id="GO:0016765">
    <property type="term" value="F:transferase activity, transferring alkyl or aryl (other than methyl) groups"/>
    <property type="evidence" value="ECO:0007669"/>
    <property type="project" value="InterPro"/>
</dbReference>
<comment type="caution">
    <text evidence="8">The sequence shown here is derived from an EMBL/GenBank/DDBJ whole genome shotgun (WGS) entry which is preliminary data.</text>
</comment>
<dbReference type="PANTHER" id="PTHR43009">
    <property type="entry name" value="HOMOGENTISATE SOLANESYLTRANSFERASE, CHLOROPLASTIC"/>
    <property type="match status" value="1"/>
</dbReference>
<dbReference type="Proteomes" id="UP001367508">
    <property type="component" value="Unassembled WGS sequence"/>
</dbReference>
<comment type="subcellular location">
    <subcellularLocation>
        <location evidence="1">Plastid</location>
        <location evidence="1">Chloroplast membrane</location>
        <topology evidence="1">Multi-pass membrane protein</topology>
    </subcellularLocation>
</comment>
<feature type="transmembrane region" description="Helical" evidence="7">
    <location>
        <begin position="129"/>
        <end position="155"/>
    </location>
</feature>
<gene>
    <name evidence="8" type="ORF">VNO77_33910</name>
</gene>
<evidence type="ECO:0000256" key="7">
    <source>
        <dbReference type="SAM" id="Phobius"/>
    </source>
</evidence>
<keyword evidence="4 7" id="KW-0812">Transmembrane</keyword>
<keyword evidence="5 7" id="KW-1133">Transmembrane helix</keyword>
<evidence type="ECO:0000256" key="2">
    <source>
        <dbReference type="ARBA" id="ARBA00005985"/>
    </source>
</evidence>
<name>A0AAN9PY45_CANGL</name>
<dbReference type="Pfam" id="PF01040">
    <property type="entry name" value="UbiA"/>
    <property type="match status" value="1"/>
</dbReference>
<dbReference type="GO" id="GO:0031969">
    <property type="term" value="C:chloroplast membrane"/>
    <property type="evidence" value="ECO:0007669"/>
    <property type="project" value="UniProtKB-SubCell"/>
</dbReference>